<proteinExistence type="predicted"/>
<dbReference type="AlphaFoldDB" id="A0A235CLE7"/>
<dbReference type="Pfam" id="PF03865">
    <property type="entry name" value="ShlB"/>
    <property type="match status" value="1"/>
</dbReference>
<dbReference type="GO" id="GO:0046819">
    <property type="term" value="P:protein secretion by the type V secretion system"/>
    <property type="evidence" value="ECO:0007669"/>
    <property type="project" value="TreeGrafter"/>
</dbReference>
<evidence type="ECO:0000313" key="7">
    <source>
        <dbReference type="EMBL" id="OYD25393.1"/>
    </source>
</evidence>
<keyword evidence="10" id="KW-1185">Reference proteome</keyword>
<feature type="domain" description="Polypeptide-transport-associated ShlB-type" evidence="6">
    <location>
        <begin position="73"/>
        <end position="146"/>
    </location>
</feature>
<keyword evidence="2" id="KW-0812">Transmembrane</keyword>
<dbReference type="GO" id="GO:0098046">
    <property type="term" value="C:type V protein secretion system complex"/>
    <property type="evidence" value="ECO:0007669"/>
    <property type="project" value="TreeGrafter"/>
</dbReference>
<dbReference type="Pfam" id="PF08479">
    <property type="entry name" value="POTRA_2"/>
    <property type="match status" value="1"/>
</dbReference>
<dbReference type="OrthoDB" id="5753546at2"/>
<dbReference type="Gene3D" id="2.40.160.50">
    <property type="entry name" value="membrane protein fhac: a member of the omp85/tpsb transporter family"/>
    <property type="match status" value="1"/>
</dbReference>
<dbReference type="Gene3D" id="3.10.20.310">
    <property type="entry name" value="membrane protein fhac"/>
    <property type="match status" value="1"/>
</dbReference>
<evidence type="ECO:0000256" key="4">
    <source>
        <dbReference type="SAM" id="SignalP"/>
    </source>
</evidence>
<gene>
    <name evidence="7" type="ORF">B6S09_04015</name>
    <name evidence="8" type="ORF">LY04_00955</name>
</gene>
<feature type="signal peptide" evidence="4">
    <location>
        <begin position="1"/>
        <end position="22"/>
    </location>
</feature>
<feature type="domain" description="Haemolysin activator HlyB C-terminal" evidence="5">
    <location>
        <begin position="395"/>
        <end position="538"/>
    </location>
</feature>
<dbReference type="GO" id="GO:0008320">
    <property type="term" value="F:protein transmembrane transporter activity"/>
    <property type="evidence" value="ECO:0007669"/>
    <property type="project" value="TreeGrafter"/>
</dbReference>
<keyword evidence="1" id="KW-1134">Transmembrane beta strand</keyword>
<evidence type="ECO:0000256" key="2">
    <source>
        <dbReference type="ARBA" id="ARBA00022692"/>
    </source>
</evidence>
<dbReference type="InterPro" id="IPR013686">
    <property type="entry name" value="Polypept-transport_assoc_ShlB"/>
</dbReference>
<reference evidence="8 10" key="2">
    <citation type="submission" date="2019-03" db="EMBL/GenBank/DDBJ databases">
        <title>Genomic Encyclopedia of Archaeal and Bacterial Type Strains, Phase II (KMG-II): from individual species to whole genera.</title>
        <authorList>
            <person name="Goeker M."/>
        </authorList>
    </citation>
    <scope>NUCLEOTIDE SEQUENCE [LARGE SCALE GENOMIC DNA]</scope>
    <source>
        <strain evidence="8 10">DSM 15594</strain>
    </source>
</reference>
<protein>
    <submittedName>
        <fullName evidence="8">Hemolysin activation/secretion protein</fullName>
    </submittedName>
</protein>
<dbReference type="PANTHER" id="PTHR34597:SF6">
    <property type="entry name" value="BLR6126 PROTEIN"/>
    <property type="match status" value="1"/>
</dbReference>
<evidence type="ECO:0000313" key="10">
    <source>
        <dbReference type="Proteomes" id="UP000295058"/>
    </source>
</evidence>
<dbReference type="Proteomes" id="UP000295058">
    <property type="component" value="Unassembled WGS sequence"/>
</dbReference>
<accession>A0A235CLE7</accession>
<feature type="chain" id="PRO_5012647041" evidence="4">
    <location>
        <begin position="23"/>
        <end position="577"/>
    </location>
</feature>
<evidence type="ECO:0000313" key="8">
    <source>
        <dbReference type="EMBL" id="TDW61415.1"/>
    </source>
</evidence>
<keyword evidence="1" id="KW-0472">Membrane</keyword>
<keyword evidence="3" id="KW-0998">Cell outer membrane</keyword>
<reference evidence="7 9" key="1">
    <citation type="submission" date="2017-08" db="EMBL/GenBank/DDBJ databases">
        <title>Draft Genome Sequence of the Marine Bacterium Oceanimonas baumannii ATCC 700832.</title>
        <authorList>
            <person name="Mcclelland W.D."/>
            <person name="Brennan M.A."/>
            <person name="Trachtenberg A.M."/>
            <person name="Maclea K.S."/>
        </authorList>
    </citation>
    <scope>NUCLEOTIDE SEQUENCE [LARGE SCALE GENOMIC DNA]</scope>
    <source>
        <strain evidence="7 9">ATCC 700832</strain>
    </source>
</reference>
<dbReference type="EMBL" id="SODO01000002">
    <property type="protein sequence ID" value="TDW61415.1"/>
    <property type="molecule type" value="Genomic_DNA"/>
</dbReference>
<evidence type="ECO:0000259" key="6">
    <source>
        <dbReference type="Pfam" id="PF08479"/>
    </source>
</evidence>
<evidence type="ECO:0000259" key="5">
    <source>
        <dbReference type="Pfam" id="PF03865"/>
    </source>
</evidence>
<dbReference type="Proteomes" id="UP000243640">
    <property type="component" value="Unassembled WGS sequence"/>
</dbReference>
<dbReference type="InterPro" id="IPR051544">
    <property type="entry name" value="TPS_OM_transporter"/>
</dbReference>
<dbReference type="PANTHER" id="PTHR34597">
    <property type="entry name" value="SLR1661 PROTEIN"/>
    <property type="match status" value="1"/>
</dbReference>
<evidence type="ECO:0000256" key="3">
    <source>
        <dbReference type="ARBA" id="ARBA00023237"/>
    </source>
</evidence>
<evidence type="ECO:0000256" key="1">
    <source>
        <dbReference type="ARBA" id="ARBA00022452"/>
    </source>
</evidence>
<evidence type="ECO:0000313" key="9">
    <source>
        <dbReference type="Proteomes" id="UP000243640"/>
    </source>
</evidence>
<dbReference type="InterPro" id="IPR005565">
    <property type="entry name" value="Hemolysn_activator_HlyB_C"/>
</dbReference>
<sequence length="577" mass="63189">MGAISRFVIPVAGFLPFFSAVAETPAYLNSNNVDNALPAQVMPEKEYSPAGAETSLPEQQQSMQFPANTVIQLNNVLIEGGSVYPFNEVASPFSELIGQQVSLKQLIDITNRITQRYKDDGYALSYAFIPAQNLSFGQVRIILVEGYVADLDIRGDIGNASERIRKFAENIVNEKPLRQETFDRYTALMARIPGVKVKASVPRPTTTDGAVTLITEATRKSMAVSSALELNDGDDAKLLVSAEFNANTSAGEQVKVTTMLPPGDDKERYAKVDYSQFVGDNGTRLVASASAYRSEKEDKVRLGSVNTSNGPANVLSQEERSNDRISVGFSHPIKLSNTESLTATARVYGVDDERDYQVEQPTALAGREAKITNKVRALALEGEWKQAKQDQLRIVSGGLYQGLDVFGAESSITTLGGNSVDYKETDFLRLRLAGVQSNIFADRWHSILSGAAYWSADALPDSERATFGGRSFGRGYPSDQAEGDKGWGLAYELGYRFYPELSWMRLVKPYGAIDTARASYNNNGGPDTDLGSYAIGVQFSDQRHYNFSIEAAKPFGDSAVDSQDRDPRFRLNASYNL</sequence>
<organism evidence="7 9">
    <name type="scientific">Oceanimonas baumannii</name>
    <dbReference type="NCBI Taxonomy" id="129578"/>
    <lineage>
        <taxon>Bacteria</taxon>
        <taxon>Pseudomonadati</taxon>
        <taxon>Pseudomonadota</taxon>
        <taxon>Gammaproteobacteria</taxon>
        <taxon>Aeromonadales</taxon>
        <taxon>Aeromonadaceae</taxon>
        <taxon>Oceanimonas</taxon>
    </lineage>
</organism>
<keyword evidence="4" id="KW-0732">Signal</keyword>
<name>A0A235CLE7_9GAMM</name>
<dbReference type="EMBL" id="NQJF01000003">
    <property type="protein sequence ID" value="OYD25393.1"/>
    <property type="molecule type" value="Genomic_DNA"/>
</dbReference>
<comment type="caution">
    <text evidence="7">The sequence shown here is derived from an EMBL/GenBank/DDBJ whole genome shotgun (WGS) entry which is preliminary data.</text>
</comment>